<dbReference type="PANTHER" id="PTHR11062:SF124">
    <property type="entry name" value="XYLOGALACTURONAN BETA-1,3-XYLOSYLTRANSFERASE"/>
    <property type="match status" value="1"/>
</dbReference>
<name>A0A7N2R035_QUELO</name>
<comment type="similarity">
    <text evidence="2">Belongs to the glycosyltransferase 47 family.</text>
</comment>
<reference evidence="7" key="2">
    <citation type="submission" date="2021-01" db="UniProtKB">
        <authorList>
            <consortium name="EnsemblPlants"/>
        </authorList>
    </citation>
    <scope>IDENTIFICATION</scope>
</reference>
<accession>A0A7N2R035</accession>
<dbReference type="InterPro" id="IPR004263">
    <property type="entry name" value="Exostosin"/>
</dbReference>
<dbReference type="InterPro" id="IPR040911">
    <property type="entry name" value="Exostosin_GT47"/>
</dbReference>
<organism evidence="7 8">
    <name type="scientific">Quercus lobata</name>
    <name type="common">Valley oak</name>
    <dbReference type="NCBI Taxonomy" id="97700"/>
    <lineage>
        <taxon>Eukaryota</taxon>
        <taxon>Viridiplantae</taxon>
        <taxon>Streptophyta</taxon>
        <taxon>Embryophyta</taxon>
        <taxon>Tracheophyta</taxon>
        <taxon>Spermatophyta</taxon>
        <taxon>Magnoliopsida</taxon>
        <taxon>eudicotyledons</taxon>
        <taxon>Gunneridae</taxon>
        <taxon>Pentapetalae</taxon>
        <taxon>rosids</taxon>
        <taxon>fabids</taxon>
        <taxon>Fagales</taxon>
        <taxon>Fagaceae</taxon>
        <taxon>Quercus</taxon>
    </lineage>
</organism>
<sequence length="179" mass="19988">MVDKAAEYGSVRAWATALLGLGLRIFQEQLGLALKLLGPTITYRLAPDVSDVNPQLFKNFMKVLCNANTSEGFRPSRDVSIPEIYLRFGTLGPPHRGPAPNNRPILAFFGGRDHGQIRKIILKHWKDKDCDVKVHEYLPKGRNYTKVMGQAEYCLCPSGFEVASPRIVEAIVICPCDNF</sequence>
<dbReference type="Proteomes" id="UP000594261">
    <property type="component" value="Chromosome 2"/>
</dbReference>
<keyword evidence="4" id="KW-0735">Signal-anchor</keyword>
<evidence type="ECO:0000256" key="5">
    <source>
        <dbReference type="ARBA" id="ARBA00023034"/>
    </source>
</evidence>
<keyword evidence="4" id="KW-0812">Transmembrane</keyword>
<dbReference type="Gramene" id="QL02p090089:mrna">
    <property type="protein sequence ID" value="QL02p090089:mrna"/>
    <property type="gene ID" value="QL02p090089"/>
</dbReference>
<dbReference type="InParanoid" id="A0A7N2R035"/>
<evidence type="ECO:0000313" key="7">
    <source>
        <dbReference type="EnsemblPlants" id="QL02p090089:mrna"/>
    </source>
</evidence>
<dbReference type="GO" id="GO:0016757">
    <property type="term" value="F:glycosyltransferase activity"/>
    <property type="evidence" value="ECO:0007669"/>
    <property type="project" value="UniProtKB-KW"/>
</dbReference>
<evidence type="ECO:0000256" key="2">
    <source>
        <dbReference type="ARBA" id="ARBA00010271"/>
    </source>
</evidence>
<dbReference type="EnsemblPlants" id="QL02p090089:mrna">
    <property type="protein sequence ID" value="QL02p090089:mrna"/>
    <property type="gene ID" value="QL02p090089"/>
</dbReference>
<keyword evidence="5" id="KW-0333">Golgi apparatus</keyword>
<proteinExistence type="inferred from homology"/>
<protein>
    <recommendedName>
        <fullName evidence="6">Exostosin GT47 domain-containing protein</fullName>
    </recommendedName>
</protein>
<dbReference type="Pfam" id="PF03016">
    <property type="entry name" value="Exostosin_GT47"/>
    <property type="match status" value="1"/>
</dbReference>
<evidence type="ECO:0000256" key="3">
    <source>
        <dbReference type="ARBA" id="ARBA00022676"/>
    </source>
</evidence>
<keyword evidence="3" id="KW-0328">Glycosyltransferase</keyword>
<dbReference type="OMA" id="KYFICAR"/>
<keyword evidence="3" id="KW-0808">Transferase</keyword>
<evidence type="ECO:0000259" key="6">
    <source>
        <dbReference type="Pfam" id="PF03016"/>
    </source>
</evidence>
<comment type="subcellular location">
    <subcellularLocation>
        <location evidence="1">Golgi apparatus membrane</location>
        <topology evidence="1">Single-pass type II membrane protein</topology>
    </subcellularLocation>
</comment>
<dbReference type="PANTHER" id="PTHR11062">
    <property type="entry name" value="EXOSTOSIN HEPARAN SULFATE GLYCOSYLTRANSFERASE -RELATED"/>
    <property type="match status" value="1"/>
</dbReference>
<keyword evidence="8" id="KW-1185">Reference proteome</keyword>
<evidence type="ECO:0000256" key="4">
    <source>
        <dbReference type="ARBA" id="ARBA00022968"/>
    </source>
</evidence>
<dbReference type="GO" id="GO:0000139">
    <property type="term" value="C:Golgi membrane"/>
    <property type="evidence" value="ECO:0007669"/>
    <property type="project" value="UniProtKB-SubCell"/>
</dbReference>
<evidence type="ECO:0000313" key="8">
    <source>
        <dbReference type="Proteomes" id="UP000594261"/>
    </source>
</evidence>
<dbReference type="AlphaFoldDB" id="A0A7N2R035"/>
<feature type="domain" description="Exostosin GT47" evidence="6">
    <location>
        <begin position="58"/>
        <end position="172"/>
    </location>
</feature>
<reference evidence="8" key="1">
    <citation type="journal article" date="2016" name="G3 (Bethesda)">
        <title>First Draft Assembly and Annotation of the Genome of a California Endemic Oak Quercus lobata Nee (Fagaceae).</title>
        <authorList>
            <person name="Sork V.L."/>
            <person name="Fitz-Gibbon S.T."/>
            <person name="Puiu D."/>
            <person name="Crepeau M."/>
            <person name="Gugger P.F."/>
            <person name="Sherman R."/>
            <person name="Stevens K."/>
            <person name="Langley C.H."/>
            <person name="Pellegrini M."/>
            <person name="Salzberg S.L."/>
        </authorList>
    </citation>
    <scope>NUCLEOTIDE SEQUENCE [LARGE SCALE GENOMIC DNA]</scope>
    <source>
        <strain evidence="8">cv. SW786</strain>
    </source>
</reference>
<evidence type="ECO:0000256" key="1">
    <source>
        <dbReference type="ARBA" id="ARBA00004323"/>
    </source>
</evidence>